<dbReference type="AlphaFoldDB" id="A0A9N9A226"/>
<dbReference type="Proteomes" id="UP000789405">
    <property type="component" value="Unassembled WGS sequence"/>
</dbReference>
<evidence type="ECO:0000313" key="3">
    <source>
        <dbReference type="Proteomes" id="UP000789405"/>
    </source>
</evidence>
<evidence type="ECO:0000256" key="1">
    <source>
        <dbReference type="SAM" id="MobiDB-lite"/>
    </source>
</evidence>
<gene>
    <name evidence="2" type="ORF">DERYTH_LOCUS3572</name>
</gene>
<keyword evidence="3" id="KW-1185">Reference proteome</keyword>
<feature type="region of interest" description="Disordered" evidence="1">
    <location>
        <begin position="1"/>
        <end position="23"/>
    </location>
</feature>
<reference evidence="2" key="1">
    <citation type="submission" date="2021-06" db="EMBL/GenBank/DDBJ databases">
        <authorList>
            <person name="Kallberg Y."/>
            <person name="Tangrot J."/>
            <person name="Rosling A."/>
        </authorList>
    </citation>
    <scope>NUCLEOTIDE SEQUENCE</scope>
    <source>
        <strain evidence="2">MA453B</strain>
    </source>
</reference>
<comment type="caution">
    <text evidence="2">The sequence shown here is derived from an EMBL/GenBank/DDBJ whole genome shotgun (WGS) entry which is preliminary data.</text>
</comment>
<dbReference type="OrthoDB" id="2439688at2759"/>
<feature type="compositionally biased region" description="Low complexity" evidence="1">
    <location>
        <begin position="1"/>
        <end position="19"/>
    </location>
</feature>
<dbReference type="EMBL" id="CAJVPY010001277">
    <property type="protein sequence ID" value="CAG8514900.1"/>
    <property type="molecule type" value="Genomic_DNA"/>
</dbReference>
<feature type="non-terminal residue" evidence="2">
    <location>
        <position position="1"/>
    </location>
</feature>
<evidence type="ECO:0000313" key="2">
    <source>
        <dbReference type="EMBL" id="CAG8514900.1"/>
    </source>
</evidence>
<name>A0A9N9A226_9GLOM</name>
<proteinExistence type="predicted"/>
<organism evidence="2 3">
    <name type="scientific">Dentiscutata erythropus</name>
    <dbReference type="NCBI Taxonomy" id="1348616"/>
    <lineage>
        <taxon>Eukaryota</taxon>
        <taxon>Fungi</taxon>
        <taxon>Fungi incertae sedis</taxon>
        <taxon>Mucoromycota</taxon>
        <taxon>Glomeromycotina</taxon>
        <taxon>Glomeromycetes</taxon>
        <taxon>Diversisporales</taxon>
        <taxon>Gigasporaceae</taxon>
        <taxon>Dentiscutata</taxon>
    </lineage>
</organism>
<accession>A0A9N9A226</accession>
<protein>
    <submittedName>
        <fullName evidence="2">28720_t:CDS:1</fullName>
    </submittedName>
</protein>
<sequence length="111" mass="12413">PPSPTSSTASASTTTSRSSARAKKLKKARGILDELLTVPRNNYNDSADMININIDEYGEHNANGLWYKFAEKYENKLNEILNNKHVAIKTAKSQVYKEIIKHLHGLNEATL</sequence>